<dbReference type="SUPFAM" id="SSF53098">
    <property type="entry name" value="Ribonuclease H-like"/>
    <property type="match status" value="1"/>
</dbReference>
<dbReference type="Proteomes" id="UP000593579">
    <property type="component" value="Unassembled WGS sequence"/>
</dbReference>
<name>A0A7J9CUL6_GOSGO</name>
<comment type="caution">
    <text evidence="2">The sequence shown here is derived from an EMBL/GenBank/DDBJ whole genome shotgun (WGS) entry which is preliminary data.</text>
</comment>
<evidence type="ECO:0000313" key="2">
    <source>
        <dbReference type="EMBL" id="MBA0752004.1"/>
    </source>
</evidence>
<accession>A0A7J9CUL6</accession>
<dbReference type="EMBL" id="JABEZY010000013">
    <property type="protein sequence ID" value="MBA0752004.1"/>
    <property type="molecule type" value="Genomic_DNA"/>
</dbReference>
<evidence type="ECO:0000313" key="3">
    <source>
        <dbReference type="Proteomes" id="UP000593579"/>
    </source>
</evidence>
<evidence type="ECO:0000259" key="1">
    <source>
        <dbReference type="Pfam" id="PF13456"/>
    </source>
</evidence>
<dbReference type="Pfam" id="PF13456">
    <property type="entry name" value="RVT_3"/>
    <property type="match status" value="1"/>
</dbReference>
<dbReference type="GO" id="GO:0004523">
    <property type="term" value="F:RNA-DNA hybrid ribonuclease activity"/>
    <property type="evidence" value="ECO:0007669"/>
    <property type="project" value="InterPro"/>
</dbReference>
<dbReference type="InterPro" id="IPR002156">
    <property type="entry name" value="RNaseH_domain"/>
</dbReference>
<dbReference type="Gene3D" id="3.30.420.10">
    <property type="entry name" value="Ribonuclease H-like superfamily/Ribonuclease H"/>
    <property type="match status" value="1"/>
</dbReference>
<dbReference type="PANTHER" id="PTHR47723">
    <property type="entry name" value="OS05G0353850 PROTEIN"/>
    <property type="match status" value="1"/>
</dbReference>
<dbReference type="InterPro" id="IPR012337">
    <property type="entry name" value="RNaseH-like_sf"/>
</dbReference>
<reference evidence="2 3" key="1">
    <citation type="journal article" date="2019" name="Genome Biol. Evol.">
        <title>Insights into the evolution of the New World diploid cottons (Gossypium, subgenus Houzingenia) based on genome sequencing.</title>
        <authorList>
            <person name="Grover C.E."/>
            <person name="Arick M.A. 2nd"/>
            <person name="Thrash A."/>
            <person name="Conover J.L."/>
            <person name="Sanders W.S."/>
            <person name="Peterson D.G."/>
            <person name="Frelichowski J.E."/>
            <person name="Scheffler J.A."/>
            <person name="Scheffler B.E."/>
            <person name="Wendel J.F."/>
        </authorList>
    </citation>
    <scope>NUCLEOTIDE SEQUENCE [LARGE SCALE GENOMIC DNA]</scope>
    <source>
        <strain evidence="2">5</strain>
        <tissue evidence="2">Leaf</tissue>
    </source>
</reference>
<dbReference type="GO" id="GO:0003676">
    <property type="term" value="F:nucleic acid binding"/>
    <property type="evidence" value="ECO:0007669"/>
    <property type="project" value="InterPro"/>
</dbReference>
<feature type="domain" description="RNase H type-1" evidence="1">
    <location>
        <begin position="114"/>
        <end position="225"/>
    </location>
</feature>
<dbReference type="PANTHER" id="PTHR47723:SF19">
    <property type="entry name" value="POLYNUCLEOTIDYL TRANSFERASE, RIBONUCLEASE H-LIKE SUPERFAMILY PROTEIN"/>
    <property type="match status" value="1"/>
</dbReference>
<proteinExistence type="predicted"/>
<dbReference type="OrthoDB" id="995500at2759"/>
<organism evidence="2 3">
    <name type="scientific">Gossypium gossypioides</name>
    <name type="common">Mexican cotton</name>
    <name type="synonym">Selera gossypioides</name>
    <dbReference type="NCBI Taxonomy" id="34282"/>
    <lineage>
        <taxon>Eukaryota</taxon>
        <taxon>Viridiplantae</taxon>
        <taxon>Streptophyta</taxon>
        <taxon>Embryophyta</taxon>
        <taxon>Tracheophyta</taxon>
        <taxon>Spermatophyta</taxon>
        <taxon>Magnoliopsida</taxon>
        <taxon>eudicotyledons</taxon>
        <taxon>Gunneridae</taxon>
        <taxon>Pentapetalae</taxon>
        <taxon>rosids</taxon>
        <taxon>malvids</taxon>
        <taxon>Malvales</taxon>
        <taxon>Malvaceae</taxon>
        <taxon>Malvoideae</taxon>
        <taxon>Gossypium</taxon>
    </lineage>
</organism>
<dbReference type="AlphaFoldDB" id="A0A7J9CUL6"/>
<protein>
    <recommendedName>
        <fullName evidence="1">RNase H type-1 domain-containing protein</fullName>
    </recommendedName>
</protein>
<dbReference type="CDD" id="cd06222">
    <property type="entry name" value="RNase_H_like"/>
    <property type="match status" value="1"/>
</dbReference>
<keyword evidence="3" id="KW-1185">Reference proteome</keyword>
<dbReference type="InterPro" id="IPR044730">
    <property type="entry name" value="RNase_H-like_dom_plant"/>
</dbReference>
<gene>
    <name evidence="2" type="ORF">Gogos_000885</name>
</gene>
<sequence>MDYRLEDMVTLEGNWNLDLFRLWVPESIIRCIVGILPPHPADGPNTISWVLNPIGGFSVKSVYWSLKEDYWNPKNSMWNTPLKFKSPHRKAFCMFLETVRWQKKSESRALNLSTTFASTKGVIWNQQGDWILGFNHFLGMCSVIDVELWGIFDRLNLLHDRGLNSILIHTDSLEVAHALQRSVTTNSSSAMVRWIQQKLQSLKHWEIRNVPKKANLAADRITKMASTKMEGINVLTPTPIDLLVFLESDKANLLWL</sequence>
<dbReference type="InterPro" id="IPR053151">
    <property type="entry name" value="RNase_H-like"/>
</dbReference>
<dbReference type="InterPro" id="IPR036397">
    <property type="entry name" value="RNaseH_sf"/>
</dbReference>